<comment type="caution">
    <text evidence="1">Lacks conserved residue(s) required for the propagation of feature annotation.</text>
</comment>
<dbReference type="Pfam" id="PF01549">
    <property type="entry name" value="ShK"/>
    <property type="match status" value="2"/>
</dbReference>
<evidence type="ECO:0000313" key="3">
    <source>
        <dbReference type="Proteomes" id="UP000887574"/>
    </source>
</evidence>
<sequence>MMKINCAKTCGYCKPKRGRPPVKSSTANPECKDSHAFCKGWAANGYCESAEYTEQKKRRNAQKHVAIVKIFL</sequence>
<dbReference type="WBParaSite" id="jg24239">
    <property type="protein sequence ID" value="jg24239"/>
    <property type="gene ID" value="jg24239"/>
</dbReference>
<evidence type="ECO:0000313" key="4">
    <source>
        <dbReference type="WBParaSite" id="jg24239"/>
    </source>
</evidence>
<evidence type="ECO:0000256" key="1">
    <source>
        <dbReference type="PROSITE-ProRule" id="PRU01005"/>
    </source>
</evidence>
<feature type="domain" description="ShKT" evidence="2">
    <location>
        <begin position="1"/>
        <end position="13"/>
    </location>
</feature>
<keyword evidence="3" id="KW-1185">Reference proteome</keyword>
<dbReference type="InterPro" id="IPR003582">
    <property type="entry name" value="ShKT_dom"/>
</dbReference>
<dbReference type="AlphaFoldDB" id="A0A915DYB3"/>
<dbReference type="PANTHER" id="PTHR21724:SF109">
    <property type="entry name" value="SHKT DOMAIN-CONTAINING PROTEIN"/>
    <property type="match status" value="1"/>
</dbReference>
<dbReference type="Proteomes" id="UP000887574">
    <property type="component" value="Unplaced"/>
</dbReference>
<evidence type="ECO:0000259" key="2">
    <source>
        <dbReference type="PROSITE" id="PS51670"/>
    </source>
</evidence>
<dbReference type="PANTHER" id="PTHR21724">
    <property type="entry name" value="SHKT DOMAIN-CONTAINING PROTEIN"/>
    <property type="match status" value="1"/>
</dbReference>
<organism evidence="3 4">
    <name type="scientific">Ditylenchus dipsaci</name>
    <dbReference type="NCBI Taxonomy" id="166011"/>
    <lineage>
        <taxon>Eukaryota</taxon>
        <taxon>Metazoa</taxon>
        <taxon>Ecdysozoa</taxon>
        <taxon>Nematoda</taxon>
        <taxon>Chromadorea</taxon>
        <taxon>Rhabditida</taxon>
        <taxon>Tylenchina</taxon>
        <taxon>Tylenchomorpha</taxon>
        <taxon>Sphaerularioidea</taxon>
        <taxon>Anguinidae</taxon>
        <taxon>Anguininae</taxon>
        <taxon>Ditylenchus</taxon>
    </lineage>
</organism>
<name>A0A915DYB3_9BILA</name>
<dbReference type="PROSITE" id="PS51670">
    <property type="entry name" value="SHKT"/>
    <property type="match status" value="1"/>
</dbReference>
<reference evidence="4" key="1">
    <citation type="submission" date="2022-11" db="UniProtKB">
        <authorList>
            <consortium name="WormBaseParasite"/>
        </authorList>
    </citation>
    <scope>IDENTIFICATION</scope>
</reference>
<proteinExistence type="predicted"/>
<protein>
    <submittedName>
        <fullName evidence="4">ShKT domain-containing protein</fullName>
    </submittedName>
</protein>
<accession>A0A915DYB3</accession>